<dbReference type="AlphaFoldDB" id="A0A1E8Q8R3"/>
<evidence type="ECO:0000313" key="1">
    <source>
        <dbReference type="EMBL" id="OFJ55018.1"/>
    </source>
</evidence>
<name>A0A1E8Q8R3_9MYCO</name>
<evidence type="ECO:0000313" key="2">
    <source>
        <dbReference type="Proteomes" id="UP000178953"/>
    </source>
</evidence>
<dbReference type="Proteomes" id="UP000178953">
    <property type="component" value="Unassembled WGS sequence"/>
</dbReference>
<protein>
    <submittedName>
        <fullName evidence="1">Uncharacterized protein</fullName>
    </submittedName>
</protein>
<keyword evidence="2" id="KW-1185">Reference proteome</keyword>
<dbReference type="RefSeq" id="WP_070351905.1">
    <property type="nucleotide sequence ID" value="NZ_CP043474.1"/>
</dbReference>
<sequence>MNLIPTPTAVLSDAEVACALHRAVAVIDPLLTLLASDPVGLKARSQNADGAVGRALDAAAWVLDAADVPGTRSWDAMSVDERADWWVHRVGALDTVVVAFPGALGVLADRLPVQDLLGFASQAVVLCAVAREHGVTDRDRRVRLLAAVLCHRDLDAAAMTERRSAGTTGGATGDAIDDVTNAVDDAPAGVPRALWRVAGLLRAINDELVKREQPRSVYRYLGMLPAVGAVVDYVGEYGALKRAAKEGKRWLARHAAT</sequence>
<accession>A0A1E8Q8R3</accession>
<reference evidence="1 2" key="1">
    <citation type="submission" date="2016-09" db="EMBL/GenBank/DDBJ databases">
        <title>genome sequence of Mycobacterium sp. 739 SCH.</title>
        <authorList>
            <person name="Greninger A.L."/>
            <person name="Qin X."/>
            <person name="Jerome K."/>
            <person name="Vora S."/>
            <person name="Quinn K."/>
        </authorList>
    </citation>
    <scope>NUCLEOTIDE SEQUENCE [LARGE SCALE GENOMIC DNA]</scope>
    <source>
        <strain evidence="1 2">SCH</strain>
    </source>
</reference>
<gene>
    <name evidence="1" type="ORF">BEL07_04490</name>
</gene>
<proteinExistence type="predicted"/>
<organism evidence="1 2">
    <name type="scientific">Mycolicibacterium grossiae</name>
    <dbReference type="NCBI Taxonomy" id="1552759"/>
    <lineage>
        <taxon>Bacteria</taxon>
        <taxon>Bacillati</taxon>
        <taxon>Actinomycetota</taxon>
        <taxon>Actinomycetes</taxon>
        <taxon>Mycobacteriales</taxon>
        <taxon>Mycobacteriaceae</taxon>
        <taxon>Mycolicibacterium</taxon>
    </lineage>
</organism>
<comment type="caution">
    <text evidence="1">The sequence shown here is derived from an EMBL/GenBank/DDBJ whole genome shotgun (WGS) entry which is preliminary data.</text>
</comment>
<dbReference type="EMBL" id="MCHX01000007">
    <property type="protein sequence ID" value="OFJ55018.1"/>
    <property type="molecule type" value="Genomic_DNA"/>
</dbReference>